<comment type="subunit">
    <text evidence="2">Heterodimer of SbcC and SbcD.</text>
</comment>
<feature type="coiled-coil region" evidence="4">
    <location>
        <begin position="217"/>
        <end position="288"/>
    </location>
</feature>
<proteinExistence type="inferred from homology"/>
<protein>
    <recommendedName>
        <fullName evidence="3">Nuclease SbcCD subunit C</fullName>
    </recommendedName>
</protein>
<feature type="coiled-coil region" evidence="4">
    <location>
        <begin position="390"/>
        <end position="481"/>
    </location>
</feature>
<dbReference type="AlphaFoldDB" id="A0A8A0RPH0"/>
<evidence type="ECO:0000256" key="4">
    <source>
        <dbReference type="SAM" id="Coils"/>
    </source>
</evidence>
<dbReference type="Proteomes" id="UP000662904">
    <property type="component" value="Chromosome"/>
</dbReference>
<keyword evidence="4" id="KW-0175">Coiled coil</keyword>
<feature type="domain" description="Rad50/SbcC-type AAA" evidence="5">
    <location>
        <begin position="8"/>
        <end position="245"/>
    </location>
</feature>
<dbReference type="SUPFAM" id="SSF52540">
    <property type="entry name" value="P-loop containing nucleoside triphosphate hydrolases"/>
    <property type="match status" value="2"/>
</dbReference>
<dbReference type="GO" id="GO:0006302">
    <property type="term" value="P:double-strand break repair"/>
    <property type="evidence" value="ECO:0007669"/>
    <property type="project" value="InterPro"/>
</dbReference>
<dbReference type="PANTHER" id="PTHR32114">
    <property type="entry name" value="ABC TRANSPORTER ABCH.3"/>
    <property type="match status" value="1"/>
</dbReference>
<dbReference type="InterPro" id="IPR038729">
    <property type="entry name" value="Rad50/SbcC_AAA"/>
</dbReference>
<dbReference type="Gene3D" id="3.40.50.300">
    <property type="entry name" value="P-loop containing nucleotide triphosphate hydrolases"/>
    <property type="match status" value="2"/>
</dbReference>
<evidence type="ECO:0000256" key="1">
    <source>
        <dbReference type="ARBA" id="ARBA00006930"/>
    </source>
</evidence>
<dbReference type="KEGG" id="kme:H0A61_02692"/>
<dbReference type="Pfam" id="PF13476">
    <property type="entry name" value="AAA_23"/>
    <property type="match status" value="1"/>
</dbReference>
<evidence type="ECO:0000256" key="2">
    <source>
        <dbReference type="ARBA" id="ARBA00011322"/>
    </source>
</evidence>
<dbReference type="PANTHER" id="PTHR32114:SF2">
    <property type="entry name" value="ABC TRANSPORTER ABCH.3"/>
    <property type="match status" value="1"/>
</dbReference>
<organism evidence="6 7">
    <name type="scientific">Koleobacter methoxysyntrophicus</name>
    <dbReference type="NCBI Taxonomy" id="2751313"/>
    <lineage>
        <taxon>Bacteria</taxon>
        <taxon>Bacillati</taxon>
        <taxon>Bacillota</taxon>
        <taxon>Clostridia</taxon>
        <taxon>Koleobacterales</taxon>
        <taxon>Koleobacteraceae</taxon>
        <taxon>Koleobacter</taxon>
    </lineage>
</organism>
<comment type="similarity">
    <text evidence="1">Belongs to the SMC family. SbcC subfamily.</text>
</comment>
<dbReference type="GO" id="GO:0016887">
    <property type="term" value="F:ATP hydrolysis activity"/>
    <property type="evidence" value="ECO:0007669"/>
    <property type="project" value="InterPro"/>
</dbReference>
<dbReference type="EMBL" id="CP059066">
    <property type="protein sequence ID" value="QSQ10291.1"/>
    <property type="molecule type" value="Genomic_DNA"/>
</dbReference>
<keyword evidence="7" id="KW-1185">Reference proteome</keyword>
<reference evidence="6" key="1">
    <citation type="submission" date="2020-07" db="EMBL/GenBank/DDBJ databases">
        <title>Koleobacter methoxysyntrophicus gen. nov., sp. nov., a novel anaerobic bacterium isolated from deep subsurface oil field and proposal of Koleobacterales ord. nov. in the phylum Firmicutes.</title>
        <authorList>
            <person name="Sakamoto S."/>
            <person name="Tamaki H."/>
        </authorList>
    </citation>
    <scope>NUCLEOTIDE SEQUENCE</scope>
    <source>
        <strain evidence="6">NRmbB1</strain>
    </source>
</reference>
<gene>
    <name evidence="6" type="ORF">H0A61_02692</name>
</gene>
<evidence type="ECO:0000313" key="7">
    <source>
        <dbReference type="Proteomes" id="UP000662904"/>
    </source>
</evidence>
<dbReference type="InterPro" id="IPR027417">
    <property type="entry name" value="P-loop_NTPase"/>
</dbReference>
<evidence type="ECO:0000259" key="5">
    <source>
        <dbReference type="Pfam" id="PF13476"/>
    </source>
</evidence>
<evidence type="ECO:0000256" key="3">
    <source>
        <dbReference type="ARBA" id="ARBA00013368"/>
    </source>
</evidence>
<accession>A0A8A0RPH0</accession>
<evidence type="ECO:0000313" key="6">
    <source>
        <dbReference type="EMBL" id="QSQ10291.1"/>
    </source>
</evidence>
<name>A0A8A0RPH0_9FIRM</name>
<sequence length="657" mass="77750">MRIVRIKKIVLKNYRQFKDIEILLSKTHINDLHIFIGVMGTGKTNLLNAINWCLYGDESYLSRDFQQLPLPNLKVISETEYEKDVNVVAEVWIETENNSQIIFTRKSMFRVYNRQDIPQKQAEVLEVKITDNEGNTKILEGEDAESCVERFVPKKIREFFFFDGEKLDRYFREATGQNIRHTVSAISQVEMLSELYRKIEIILKEFRKDAGKINPKIEETREYLEQKENEYREVSREIEECEQQIAIAKEKIREYEEKLRELPDVEKLEKERGKLIKSKKEKEEYKKEKEIQKQGLLYEYGKIIMLWPAICKSKEVVKSKKMAKEIPPTIDRILLEETIKNNICTICGRKLDDRAKKEIEKLLNEISMSSEIAQELLSMESFLNRYSQEVKYFKINIEKISKEIQKYNKELEEIEENIFEIDRKLSGYNTEKIKEWHEERMNFEKIYDNNQQKLGILKSNKQQLEQDIENFKKKLDDELNREKKITKLKKCIDFCVRTLEVLDKTKEKITSEIRSNIESETKKLFFNLIWKKESFKNIKVDENYNINLIHAMGYECLGTISGGEREILTLAFTIALHKVSGFNSPIIIDRPLAMVSGEPRKNIVDTLSLISKNKQVILLFTPDDYSFDISSILDPKASNRYRFNMSHNEKEVKMEVL</sequence>